<sequence>TVAKSDQHLLTRTSAQDIVLTCIEATAQKDVEWGLYVLEDMLRNDLFLPNLYVRMGHKERLLLMEVILAEMSELPAASKIDDPSKIQLAISDANLRFIAENIKTECNLILQLNTPETTDQEMALVIAKELEILSIAAQHISLYPAIQQDSELLKCSVNLLASIHDIGKSGDN</sequence>
<organism evidence="1">
    <name type="scientific">Arion vulgaris</name>
    <dbReference type="NCBI Taxonomy" id="1028688"/>
    <lineage>
        <taxon>Eukaryota</taxon>
        <taxon>Metazoa</taxon>
        <taxon>Spiralia</taxon>
        <taxon>Lophotrochozoa</taxon>
        <taxon>Mollusca</taxon>
        <taxon>Gastropoda</taxon>
        <taxon>Heterobranchia</taxon>
        <taxon>Euthyneura</taxon>
        <taxon>Panpulmonata</taxon>
        <taxon>Eupulmonata</taxon>
        <taxon>Stylommatophora</taxon>
        <taxon>Helicina</taxon>
        <taxon>Arionoidea</taxon>
        <taxon>Arionidae</taxon>
        <taxon>Arion</taxon>
    </lineage>
</organism>
<evidence type="ECO:0000313" key="1">
    <source>
        <dbReference type="EMBL" id="CEK61947.1"/>
    </source>
</evidence>
<gene>
    <name evidence="1" type="primary">ORF43754</name>
</gene>
<proteinExistence type="predicted"/>
<dbReference type="AlphaFoldDB" id="A0A0B6Z0Q5"/>
<accession>A0A0B6Z0Q5</accession>
<reference evidence="1" key="1">
    <citation type="submission" date="2014-12" db="EMBL/GenBank/DDBJ databases">
        <title>Insight into the proteome of Arion vulgaris.</title>
        <authorList>
            <person name="Aradska J."/>
            <person name="Bulat T."/>
            <person name="Smidak R."/>
            <person name="Sarate P."/>
            <person name="Gangsoo J."/>
            <person name="Sialana F."/>
            <person name="Bilban M."/>
            <person name="Lubec G."/>
        </authorList>
    </citation>
    <scope>NUCLEOTIDE SEQUENCE</scope>
    <source>
        <tissue evidence="1">Skin</tissue>
    </source>
</reference>
<feature type="non-terminal residue" evidence="1">
    <location>
        <position position="172"/>
    </location>
</feature>
<dbReference type="EMBL" id="HACG01015082">
    <property type="protein sequence ID" value="CEK61947.1"/>
    <property type="molecule type" value="Transcribed_RNA"/>
</dbReference>
<protein>
    <submittedName>
        <fullName evidence="1">Uncharacterized protein</fullName>
    </submittedName>
</protein>
<feature type="non-terminal residue" evidence="1">
    <location>
        <position position="1"/>
    </location>
</feature>
<name>A0A0B6Z0Q5_9EUPU</name>